<protein>
    <submittedName>
        <fullName evidence="2">Uncharacterized protein</fullName>
    </submittedName>
</protein>
<organism evidence="2 3">
    <name type="scientific">Mycolicibacillus trivialis</name>
    <dbReference type="NCBI Taxonomy" id="1798"/>
    <lineage>
        <taxon>Bacteria</taxon>
        <taxon>Bacillati</taxon>
        <taxon>Actinomycetota</taxon>
        <taxon>Actinomycetes</taxon>
        <taxon>Mycobacteriales</taxon>
        <taxon>Mycobacteriaceae</taxon>
        <taxon>Mycolicibacillus</taxon>
    </lineage>
</organism>
<feature type="compositionally biased region" description="Low complexity" evidence="1">
    <location>
        <begin position="28"/>
        <end position="38"/>
    </location>
</feature>
<proteinExistence type="predicted"/>
<evidence type="ECO:0000313" key="2">
    <source>
        <dbReference type="EMBL" id="ORX02840.1"/>
    </source>
</evidence>
<name>A0A1X2EIA4_9MYCO</name>
<evidence type="ECO:0000313" key="3">
    <source>
        <dbReference type="Proteomes" id="UP000193090"/>
    </source>
</evidence>
<accession>A0A1X2EIA4</accession>
<dbReference type="AlphaFoldDB" id="A0A1X2EIA4"/>
<evidence type="ECO:0000256" key="1">
    <source>
        <dbReference type="SAM" id="MobiDB-lite"/>
    </source>
</evidence>
<reference evidence="2 3" key="1">
    <citation type="submission" date="2016-01" db="EMBL/GenBank/DDBJ databases">
        <title>The new phylogeny of the genus Mycobacterium.</title>
        <authorList>
            <person name="Tarcisio F."/>
            <person name="Conor M."/>
            <person name="Antonella G."/>
            <person name="Elisabetta G."/>
            <person name="Giulia F.S."/>
            <person name="Sara T."/>
            <person name="Anna F."/>
            <person name="Clotilde B."/>
            <person name="Roberto B."/>
            <person name="Veronica D.S."/>
            <person name="Fabio R."/>
            <person name="Monica P."/>
            <person name="Olivier J."/>
            <person name="Enrico T."/>
            <person name="Nicola S."/>
        </authorList>
    </citation>
    <scope>NUCLEOTIDE SEQUENCE [LARGE SCALE GENOMIC DNA]</scope>
    <source>
        <strain evidence="2 3">DSM 44153</strain>
    </source>
</reference>
<comment type="caution">
    <text evidence="2">The sequence shown here is derived from an EMBL/GenBank/DDBJ whole genome shotgun (WGS) entry which is preliminary data.</text>
</comment>
<dbReference type="EMBL" id="LQPZ01000030">
    <property type="protein sequence ID" value="ORX02840.1"/>
    <property type="molecule type" value="Genomic_DNA"/>
</dbReference>
<sequence length="86" mass="8679">MNRPTTFALGTALTSAGVALAVLPSLTGRHPGSRSRSGGTDGRRNEFRATAALRGFAEAFDIDLDALTEAPAAPPVLASGVACGPK</sequence>
<feature type="region of interest" description="Disordered" evidence="1">
    <location>
        <begin position="26"/>
        <end position="45"/>
    </location>
</feature>
<dbReference type="RefSeq" id="WP_085110477.1">
    <property type="nucleotide sequence ID" value="NZ_JACKSN010000123.1"/>
</dbReference>
<keyword evidence="3" id="KW-1185">Reference proteome</keyword>
<gene>
    <name evidence="2" type="ORF">AWC30_12315</name>
</gene>
<dbReference type="Proteomes" id="UP000193090">
    <property type="component" value="Unassembled WGS sequence"/>
</dbReference>
<dbReference type="OrthoDB" id="9986536at2"/>